<keyword evidence="6" id="KW-0547">Nucleotide-binding</keyword>
<keyword evidence="4 12" id="KW-0812">Transmembrane</keyword>
<reference evidence="13 14" key="1">
    <citation type="journal article" date="2012" name="Genome Biol.">
        <title>Genome and low-iron response of an oceanic diatom adapted to chronic iron limitation.</title>
        <authorList>
            <person name="Lommer M."/>
            <person name="Specht M."/>
            <person name="Roy A.S."/>
            <person name="Kraemer L."/>
            <person name="Andreson R."/>
            <person name="Gutowska M.A."/>
            <person name="Wolf J."/>
            <person name="Bergner S.V."/>
            <person name="Schilhabel M.B."/>
            <person name="Klostermeier U.C."/>
            <person name="Beiko R.G."/>
            <person name="Rosenstiel P."/>
            <person name="Hippler M."/>
            <person name="Laroche J."/>
        </authorList>
    </citation>
    <scope>NUCLEOTIDE SEQUENCE [LARGE SCALE GENOMIC DNA]</scope>
    <source>
        <strain evidence="13 14">CCMP1005</strain>
    </source>
</reference>
<dbReference type="Gene3D" id="3.40.1110.10">
    <property type="entry name" value="Calcium-transporting ATPase, cytoplasmic domain N"/>
    <property type="match status" value="1"/>
</dbReference>
<accession>K0S8V1</accession>
<evidence type="ECO:0000313" key="14">
    <source>
        <dbReference type="Proteomes" id="UP000266841"/>
    </source>
</evidence>
<dbReference type="Gene3D" id="1.20.1110.10">
    <property type="entry name" value="Calcium-transporting ATPase, transmembrane domain"/>
    <property type="match status" value="1"/>
</dbReference>
<evidence type="ECO:0000256" key="12">
    <source>
        <dbReference type="SAM" id="Phobius"/>
    </source>
</evidence>
<feature type="transmembrane region" description="Helical" evidence="12">
    <location>
        <begin position="477"/>
        <end position="502"/>
    </location>
</feature>
<evidence type="ECO:0000256" key="11">
    <source>
        <dbReference type="SAM" id="MobiDB-lite"/>
    </source>
</evidence>
<evidence type="ECO:0000256" key="9">
    <source>
        <dbReference type="ARBA" id="ARBA00022989"/>
    </source>
</evidence>
<evidence type="ECO:0000256" key="8">
    <source>
        <dbReference type="ARBA" id="ARBA00022842"/>
    </source>
</evidence>
<dbReference type="InterPro" id="IPR023299">
    <property type="entry name" value="ATPase_P-typ_cyto_dom_N"/>
</dbReference>
<name>K0S8V1_THAOC</name>
<keyword evidence="14" id="KW-1185">Reference proteome</keyword>
<dbReference type="Gene3D" id="3.40.50.1000">
    <property type="entry name" value="HAD superfamily/HAD-like"/>
    <property type="match status" value="1"/>
</dbReference>
<evidence type="ECO:0000256" key="5">
    <source>
        <dbReference type="ARBA" id="ARBA00022723"/>
    </source>
</evidence>
<dbReference type="NCBIfam" id="TIGR01494">
    <property type="entry name" value="ATPase_P-type"/>
    <property type="match status" value="1"/>
</dbReference>
<dbReference type="Pfam" id="PF13246">
    <property type="entry name" value="Cation_ATPase"/>
    <property type="match status" value="1"/>
</dbReference>
<dbReference type="OrthoDB" id="116380at2759"/>
<feature type="transmembrane region" description="Helical" evidence="12">
    <location>
        <begin position="448"/>
        <end position="465"/>
    </location>
</feature>
<feature type="transmembrane region" description="Helical" evidence="12">
    <location>
        <begin position="508"/>
        <end position="525"/>
    </location>
</feature>
<proteinExistence type="inferred from homology"/>
<evidence type="ECO:0000256" key="1">
    <source>
        <dbReference type="ARBA" id="ARBA00004141"/>
    </source>
</evidence>
<sequence length="641" mass="68967">MSIIEERTFSTDGFTNDDVIMYAYLCSNADKKDDPIDRAIVNAMEKSSASADGWTQTEIIGFNPSVKRVVAFAKDQSTGNVVTIAKGLPAKIIDTSAGAEDDGELQWAVAQAVDKKFVERVHAEDKALSSSGYKTIAIAICQGNARKCTRPCATVSLSADNFAFLAGELGDSAVWNFAGLLPMLDPPRHDTPATIESLNHANINVKMITGDHANVGKETARLIGMGTNIYPGETMREAPAEQKNKMIFDADGFAAVLPSDKREIVMTLRNHYGLVTGMTGDGVNDAPALSAAQVGIAVEGATDAANNAADLILTEPGLSPIYGAVLESRRIFSRIKSYVIYRVAASLILVLSLSIIMFVKGCAVDSTFIIILALLNDISMIPVAYDTADATTKPQLPRARALVYQSVFYGFTHAALTLAFFFGMNFAALPNSVDLAMCFGTGYGETQGFVWFHLLLVTELAIFSVRAPGFFLFSIPSLYLVASVGLTVIAGALMVTLIPSFGLHGDNLGYIFAFNAVTLVVVDLLKIQFRKMIGEEPGDIIVGDELIEPKPKTEAQKTTEKALRNVVAMDAKLDPEDRERVVQVRKRQGSILAAFFDVTGEEMATNTGFIRQGGLHASLVGGQPVGDVPRTKRSRQTSSPY</sequence>
<feature type="region of interest" description="Disordered" evidence="11">
    <location>
        <begin position="620"/>
        <end position="641"/>
    </location>
</feature>
<dbReference type="PRINTS" id="PR00119">
    <property type="entry name" value="CATATPASE"/>
</dbReference>
<evidence type="ECO:0000256" key="10">
    <source>
        <dbReference type="ARBA" id="ARBA00023136"/>
    </source>
</evidence>
<dbReference type="GO" id="GO:0005524">
    <property type="term" value="F:ATP binding"/>
    <property type="evidence" value="ECO:0007669"/>
    <property type="project" value="UniProtKB-KW"/>
</dbReference>
<dbReference type="Proteomes" id="UP000266841">
    <property type="component" value="Unassembled WGS sequence"/>
</dbReference>
<keyword evidence="5" id="KW-0479">Metal-binding</keyword>
<dbReference type="InterPro" id="IPR001757">
    <property type="entry name" value="P_typ_ATPase"/>
</dbReference>
<keyword evidence="8" id="KW-0460">Magnesium</keyword>
<feature type="transmembrane region" description="Helical" evidence="12">
    <location>
        <begin position="406"/>
        <end position="428"/>
    </location>
</feature>
<dbReference type="SUPFAM" id="SSF81665">
    <property type="entry name" value="Calcium ATPase, transmembrane domain M"/>
    <property type="match status" value="1"/>
</dbReference>
<comment type="similarity">
    <text evidence="2">Belongs to the cation transport ATPase (P-type) (TC 3.A.3) family. Type IIIA subfamily.</text>
</comment>
<dbReference type="InterPro" id="IPR023214">
    <property type="entry name" value="HAD_sf"/>
</dbReference>
<keyword evidence="9 12" id="KW-1133">Transmembrane helix</keyword>
<dbReference type="PANTHER" id="PTHR42861">
    <property type="entry name" value="CALCIUM-TRANSPORTING ATPASE"/>
    <property type="match status" value="1"/>
</dbReference>
<dbReference type="SUPFAM" id="SSF56784">
    <property type="entry name" value="HAD-like"/>
    <property type="match status" value="1"/>
</dbReference>
<evidence type="ECO:0000256" key="7">
    <source>
        <dbReference type="ARBA" id="ARBA00022840"/>
    </source>
</evidence>
<keyword evidence="7" id="KW-0067">ATP-binding</keyword>
<dbReference type="GO" id="GO:0016887">
    <property type="term" value="F:ATP hydrolysis activity"/>
    <property type="evidence" value="ECO:0007669"/>
    <property type="project" value="InterPro"/>
</dbReference>
<dbReference type="InterPro" id="IPR036412">
    <property type="entry name" value="HAD-like_sf"/>
</dbReference>
<comment type="caution">
    <text evidence="13">The sequence shown here is derived from an EMBL/GenBank/DDBJ whole genome shotgun (WGS) entry which is preliminary data.</text>
</comment>
<keyword evidence="3" id="KW-0597">Phosphoprotein</keyword>
<dbReference type="InterPro" id="IPR023298">
    <property type="entry name" value="ATPase_P-typ_TM_dom_sf"/>
</dbReference>
<protein>
    <recommendedName>
        <fullName evidence="15">P-type H(+)-exporting transporter</fullName>
    </recommendedName>
</protein>
<evidence type="ECO:0000313" key="13">
    <source>
        <dbReference type="EMBL" id="EJK61379.1"/>
    </source>
</evidence>
<dbReference type="eggNOG" id="KOG0205">
    <property type="taxonomic scope" value="Eukaryota"/>
</dbReference>
<dbReference type="FunFam" id="3.40.50.1000:FF:000211">
    <property type="entry name" value="Plasma membrane ATPase"/>
    <property type="match status" value="1"/>
</dbReference>
<feature type="transmembrane region" description="Helical" evidence="12">
    <location>
        <begin position="366"/>
        <end position="385"/>
    </location>
</feature>
<feature type="transmembrane region" description="Helical" evidence="12">
    <location>
        <begin position="339"/>
        <end position="360"/>
    </location>
</feature>
<dbReference type="EMBL" id="AGNL01020084">
    <property type="protein sequence ID" value="EJK61379.1"/>
    <property type="molecule type" value="Genomic_DNA"/>
</dbReference>
<evidence type="ECO:0000256" key="6">
    <source>
        <dbReference type="ARBA" id="ARBA00022741"/>
    </source>
</evidence>
<dbReference type="SUPFAM" id="SSF81660">
    <property type="entry name" value="Metal cation-transporting ATPase, ATP-binding domain N"/>
    <property type="match status" value="1"/>
</dbReference>
<evidence type="ECO:0008006" key="15">
    <source>
        <dbReference type="Google" id="ProtNLM"/>
    </source>
</evidence>
<comment type="subcellular location">
    <subcellularLocation>
        <location evidence="1">Membrane</location>
        <topology evidence="1">Multi-pass membrane protein</topology>
    </subcellularLocation>
</comment>
<gene>
    <name evidence="13" type="ORF">THAOC_18157</name>
</gene>
<dbReference type="GO" id="GO:0046872">
    <property type="term" value="F:metal ion binding"/>
    <property type="evidence" value="ECO:0007669"/>
    <property type="project" value="UniProtKB-KW"/>
</dbReference>
<evidence type="ECO:0000256" key="3">
    <source>
        <dbReference type="ARBA" id="ARBA00022553"/>
    </source>
</evidence>
<evidence type="ECO:0000256" key="4">
    <source>
        <dbReference type="ARBA" id="ARBA00022692"/>
    </source>
</evidence>
<keyword evidence="10 12" id="KW-0472">Membrane</keyword>
<dbReference type="AlphaFoldDB" id="K0S8V1"/>
<organism evidence="13 14">
    <name type="scientific">Thalassiosira oceanica</name>
    <name type="common">Marine diatom</name>
    <dbReference type="NCBI Taxonomy" id="159749"/>
    <lineage>
        <taxon>Eukaryota</taxon>
        <taxon>Sar</taxon>
        <taxon>Stramenopiles</taxon>
        <taxon>Ochrophyta</taxon>
        <taxon>Bacillariophyta</taxon>
        <taxon>Coscinodiscophyceae</taxon>
        <taxon>Thalassiosirophycidae</taxon>
        <taxon>Thalassiosirales</taxon>
        <taxon>Thalassiosiraceae</taxon>
        <taxon>Thalassiosira</taxon>
    </lineage>
</organism>
<evidence type="ECO:0000256" key="2">
    <source>
        <dbReference type="ARBA" id="ARBA00008804"/>
    </source>
</evidence>
<dbReference type="GO" id="GO:0016020">
    <property type="term" value="C:membrane"/>
    <property type="evidence" value="ECO:0007669"/>
    <property type="project" value="UniProtKB-SubCell"/>
</dbReference>